<keyword evidence="6" id="KW-1185">Reference proteome</keyword>
<evidence type="ECO:0000256" key="1">
    <source>
        <dbReference type="ARBA" id="ARBA00009953"/>
    </source>
</evidence>
<accession>A0A1B7TCI4</accession>
<evidence type="ECO:0000259" key="3">
    <source>
        <dbReference type="Pfam" id="PF08620"/>
    </source>
</evidence>
<dbReference type="PANTHER" id="PTHR21483:SF18">
    <property type="entry name" value="RNA POLYMERASE II-ASSOCIATED PROTEIN 1"/>
    <property type="match status" value="1"/>
</dbReference>
<dbReference type="AlphaFoldDB" id="A0A1B7TCI4"/>
<sequence length="503" mass="59129">MDSMNDIVERDPLNIDFTIQERDVSQDSSNNTGFPSLSSKKTLQSWRVRLQEKKINERKQQRQQQQQKEQENNISQNVLEKTVDSIDGFEVKENDPAEVEAASTETNKKFDNKDMTEAERIHLENINLMMNMSFEQIAHERQEIMDNMNPKVLEKLIKRFSAKNKINNDNKDEEEEEEDMPLFTNIDTNKYWVGGTNTMKDLPKLDDSKVDDILNVHSKDVPKKIDLRHVKFEDDMADLKSDNEEFEEEINIEYPPIENEDDYATDDYQILQKMKDTDSKELLKDVHFVTKKQMAQYEPLSIDDPEFEEKLKEKYFPDLPAEIDKLKWMENEEDSNITNNKVIDTVADLRFDFKGNLCAPQQDISTTKDGLHHHAENPDLKGYTLEDLQTYALSTYPGQKCIALQTLGRIMYKIKAERYYQLIPEIDQEQFDELNGDITPIIEQIYGMLWSWLKHLNIVEIIESNLNAKNLSIKNYATEAIWMLKQGEYKQKQIQEKRRSLKE</sequence>
<protein>
    <recommendedName>
        <fullName evidence="7">RNA polymerase II-associated protein RBA50</fullName>
    </recommendedName>
</protein>
<name>A0A1B7TCI4_9ASCO</name>
<organism evidence="5 6">
    <name type="scientific">Hanseniaspora valbyensis NRRL Y-1626</name>
    <dbReference type="NCBI Taxonomy" id="766949"/>
    <lineage>
        <taxon>Eukaryota</taxon>
        <taxon>Fungi</taxon>
        <taxon>Dikarya</taxon>
        <taxon>Ascomycota</taxon>
        <taxon>Saccharomycotina</taxon>
        <taxon>Saccharomycetes</taxon>
        <taxon>Saccharomycodales</taxon>
        <taxon>Saccharomycodaceae</taxon>
        <taxon>Hanseniaspora</taxon>
    </lineage>
</organism>
<evidence type="ECO:0000313" key="6">
    <source>
        <dbReference type="Proteomes" id="UP000092321"/>
    </source>
</evidence>
<evidence type="ECO:0008006" key="7">
    <source>
        <dbReference type="Google" id="ProtNLM"/>
    </source>
</evidence>
<feature type="region of interest" description="Disordered" evidence="2">
    <location>
        <begin position="55"/>
        <end position="77"/>
    </location>
</feature>
<feature type="domain" description="RPAP1 N-terminal" evidence="4">
    <location>
        <begin position="119"/>
        <end position="163"/>
    </location>
</feature>
<dbReference type="GO" id="GO:0006366">
    <property type="term" value="P:transcription by RNA polymerase II"/>
    <property type="evidence" value="ECO:0007669"/>
    <property type="project" value="InterPro"/>
</dbReference>
<proteinExistence type="inferred from homology"/>
<dbReference type="PANTHER" id="PTHR21483">
    <property type="entry name" value="RNA POLYMERASE II-ASSOCIATED PROTEIN 1"/>
    <property type="match status" value="1"/>
</dbReference>
<feature type="region of interest" description="Disordered" evidence="2">
    <location>
        <begin position="19"/>
        <end position="42"/>
    </location>
</feature>
<dbReference type="InterPro" id="IPR039913">
    <property type="entry name" value="RPAP1/Rba50"/>
</dbReference>
<dbReference type="Proteomes" id="UP000092321">
    <property type="component" value="Unassembled WGS sequence"/>
</dbReference>
<evidence type="ECO:0000313" key="5">
    <source>
        <dbReference type="EMBL" id="OBA26427.1"/>
    </source>
</evidence>
<dbReference type="InterPro" id="IPR013929">
    <property type="entry name" value="RPAP1_C"/>
</dbReference>
<evidence type="ECO:0000259" key="4">
    <source>
        <dbReference type="Pfam" id="PF08621"/>
    </source>
</evidence>
<feature type="domain" description="RPAP1 C-terminal" evidence="3">
    <location>
        <begin position="348"/>
        <end position="414"/>
    </location>
</feature>
<reference evidence="6" key="1">
    <citation type="journal article" date="2016" name="Proc. Natl. Acad. Sci. U.S.A.">
        <title>Comparative genomics of biotechnologically important yeasts.</title>
        <authorList>
            <person name="Riley R."/>
            <person name="Haridas S."/>
            <person name="Wolfe K.H."/>
            <person name="Lopes M.R."/>
            <person name="Hittinger C.T."/>
            <person name="Goeker M."/>
            <person name="Salamov A.A."/>
            <person name="Wisecaver J.H."/>
            <person name="Long T.M."/>
            <person name="Calvey C.H."/>
            <person name="Aerts A.L."/>
            <person name="Barry K.W."/>
            <person name="Choi C."/>
            <person name="Clum A."/>
            <person name="Coughlan A.Y."/>
            <person name="Deshpande S."/>
            <person name="Douglass A.P."/>
            <person name="Hanson S.J."/>
            <person name="Klenk H.-P."/>
            <person name="LaButti K.M."/>
            <person name="Lapidus A."/>
            <person name="Lindquist E.A."/>
            <person name="Lipzen A.M."/>
            <person name="Meier-Kolthoff J.P."/>
            <person name="Ohm R.A."/>
            <person name="Otillar R.P."/>
            <person name="Pangilinan J.L."/>
            <person name="Peng Y."/>
            <person name="Rokas A."/>
            <person name="Rosa C.A."/>
            <person name="Scheuner C."/>
            <person name="Sibirny A.A."/>
            <person name="Slot J.C."/>
            <person name="Stielow J.B."/>
            <person name="Sun H."/>
            <person name="Kurtzman C.P."/>
            <person name="Blackwell M."/>
            <person name="Grigoriev I.V."/>
            <person name="Jeffries T.W."/>
        </authorList>
    </citation>
    <scope>NUCLEOTIDE SEQUENCE [LARGE SCALE GENOMIC DNA]</scope>
    <source>
        <strain evidence="6">NRRL Y-1626</strain>
    </source>
</reference>
<dbReference type="Pfam" id="PF08621">
    <property type="entry name" value="RPAP1_N"/>
    <property type="match status" value="1"/>
</dbReference>
<feature type="compositionally biased region" description="Low complexity" evidence="2">
    <location>
        <begin position="62"/>
        <end position="77"/>
    </location>
</feature>
<gene>
    <name evidence="5" type="ORF">HANVADRAFT_53165</name>
</gene>
<evidence type="ECO:0000256" key="2">
    <source>
        <dbReference type="SAM" id="MobiDB-lite"/>
    </source>
</evidence>
<dbReference type="OrthoDB" id="348201at2759"/>
<comment type="caution">
    <text evidence="5">The sequence shown here is derived from an EMBL/GenBank/DDBJ whole genome shotgun (WGS) entry which is preliminary data.</text>
</comment>
<dbReference type="InterPro" id="IPR013930">
    <property type="entry name" value="RPAP1_N"/>
</dbReference>
<comment type="similarity">
    <text evidence="1">Belongs to the RPAP1 family.</text>
</comment>
<dbReference type="Pfam" id="PF08620">
    <property type="entry name" value="RPAP1_C"/>
    <property type="match status" value="1"/>
</dbReference>
<feature type="compositionally biased region" description="Polar residues" evidence="2">
    <location>
        <begin position="26"/>
        <end position="42"/>
    </location>
</feature>
<dbReference type="EMBL" id="LXPE01000018">
    <property type="protein sequence ID" value="OBA26427.1"/>
    <property type="molecule type" value="Genomic_DNA"/>
</dbReference>